<reference evidence="2 3" key="1">
    <citation type="submission" date="2018-07" db="EMBL/GenBank/DDBJ databases">
        <title>Genome sequencing of Runella.</title>
        <authorList>
            <person name="Baek M.-G."/>
            <person name="Yi H."/>
        </authorList>
    </citation>
    <scope>NUCLEOTIDE SEQUENCE [LARGE SCALE GENOMIC DNA]</scope>
    <source>
        <strain evidence="2 3">HYN0085</strain>
    </source>
</reference>
<organism evidence="2 3">
    <name type="scientific">Runella rosea</name>
    <dbReference type="NCBI Taxonomy" id="2259595"/>
    <lineage>
        <taxon>Bacteria</taxon>
        <taxon>Pseudomonadati</taxon>
        <taxon>Bacteroidota</taxon>
        <taxon>Cytophagia</taxon>
        <taxon>Cytophagales</taxon>
        <taxon>Spirosomataceae</taxon>
        <taxon>Runella</taxon>
    </lineage>
</organism>
<proteinExistence type="predicted"/>
<evidence type="ECO:0000256" key="1">
    <source>
        <dbReference type="SAM" id="MobiDB-lite"/>
    </source>
</evidence>
<accession>A0A344TKA0</accession>
<evidence type="ECO:0000313" key="2">
    <source>
        <dbReference type="EMBL" id="AXE19071.1"/>
    </source>
</evidence>
<sequence>MPESLTTPQDFEKNPKTGEIHKKEEQTLPKTTDVDPEKVDIKLYKEIKKKAEEAEKYTGG</sequence>
<dbReference type="OrthoDB" id="966081at2"/>
<feature type="compositionally biased region" description="Basic and acidic residues" evidence="1">
    <location>
        <begin position="10"/>
        <end position="34"/>
    </location>
</feature>
<evidence type="ECO:0000313" key="3">
    <source>
        <dbReference type="Proteomes" id="UP000251993"/>
    </source>
</evidence>
<dbReference type="AlphaFoldDB" id="A0A344TKA0"/>
<protein>
    <submittedName>
        <fullName evidence="2">Uncharacterized protein</fullName>
    </submittedName>
</protein>
<dbReference type="RefSeq" id="WP_114067851.1">
    <property type="nucleotide sequence ID" value="NZ_CP030850.1"/>
</dbReference>
<gene>
    <name evidence="2" type="ORF">DR864_15590</name>
</gene>
<name>A0A344TKA0_9BACT</name>
<dbReference type="Proteomes" id="UP000251993">
    <property type="component" value="Chromosome"/>
</dbReference>
<dbReference type="EMBL" id="CP030850">
    <property type="protein sequence ID" value="AXE19071.1"/>
    <property type="molecule type" value="Genomic_DNA"/>
</dbReference>
<feature type="region of interest" description="Disordered" evidence="1">
    <location>
        <begin position="1"/>
        <end position="34"/>
    </location>
</feature>
<dbReference type="KEGG" id="run:DR864_15590"/>
<keyword evidence="3" id="KW-1185">Reference proteome</keyword>